<organism evidence="1 2">
    <name type="scientific">Mucilaginibacter paludis DSM 18603</name>
    <dbReference type="NCBI Taxonomy" id="714943"/>
    <lineage>
        <taxon>Bacteria</taxon>
        <taxon>Pseudomonadati</taxon>
        <taxon>Bacteroidota</taxon>
        <taxon>Sphingobacteriia</taxon>
        <taxon>Sphingobacteriales</taxon>
        <taxon>Sphingobacteriaceae</taxon>
        <taxon>Mucilaginibacter</taxon>
    </lineage>
</organism>
<dbReference type="STRING" id="714943.Mucpa_6269"/>
<dbReference type="EMBL" id="CM001403">
    <property type="protein sequence ID" value="EHQ30325.1"/>
    <property type="molecule type" value="Genomic_DNA"/>
</dbReference>
<dbReference type="Proteomes" id="UP000002774">
    <property type="component" value="Chromosome"/>
</dbReference>
<proteinExistence type="predicted"/>
<evidence type="ECO:0000313" key="1">
    <source>
        <dbReference type="EMBL" id="EHQ30325.1"/>
    </source>
</evidence>
<name>H1Y3R3_9SPHI</name>
<gene>
    <name evidence="1" type="ORF">Mucpa_6269</name>
</gene>
<sequence>MGNKNTYYKRWQYAATPILGALPDTHDTENLTLVQKKKHT</sequence>
<accession>H1Y3R3</accession>
<reference evidence="1" key="1">
    <citation type="submission" date="2011-09" db="EMBL/GenBank/DDBJ databases">
        <title>The permanent draft genome of Mucilaginibacter paludis DSM 18603.</title>
        <authorList>
            <consortium name="US DOE Joint Genome Institute (JGI-PGF)"/>
            <person name="Lucas S."/>
            <person name="Han J."/>
            <person name="Lapidus A."/>
            <person name="Bruce D."/>
            <person name="Goodwin L."/>
            <person name="Pitluck S."/>
            <person name="Peters L."/>
            <person name="Kyrpides N."/>
            <person name="Mavromatis K."/>
            <person name="Ivanova N."/>
            <person name="Mikhailova N."/>
            <person name="Held B."/>
            <person name="Detter J.C."/>
            <person name="Tapia R."/>
            <person name="Han C."/>
            <person name="Land M."/>
            <person name="Hauser L."/>
            <person name="Markowitz V."/>
            <person name="Cheng J.-F."/>
            <person name="Hugenholtz P."/>
            <person name="Woyke T."/>
            <person name="Wu D."/>
            <person name="Tindall B."/>
            <person name="Brambilla E."/>
            <person name="Klenk H.-P."/>
            <person name="Eisen J.A."/>
        </authorList>
    </citation>
    <scope>NUCLEOTIDE SEQUENCE [LARGE SCALE GENOMIC DNA]</scope>
    <source>
        <strain evidence="1">DSM 18603</strain>
    </source>
</reference>
<evidence type="ECO:0000313" key="2">
    <source>
        <dbReference type="Proteomes" id="UP000002774"/>
    </source>
</evidence>
<protein>
    <submittedName>
        <fullName evidence="1">Uncharacterized protein</fullName>
    </submittedName>
</protein>
<dbReference type="AlphaFoldDB" id="H1Y3R3"/>
<dbReference type="RefSeq" id="WP_008511955.1">
    <property type="nucleotide sequence ID" value="NZ_CM001403.1"/>
</dbReference>
<dbReference type="HOGENOM" id="CLU_3292633_0_0_10"/>
<keyword evidence="2" id="KW-1185">Reference proteome</keyword>